<dbReference type="PROSITE" id="PS50093">
    <property type="entry name" value="PKD"/>
    <property type="match status" value="1"/>
</dbReference>
<evidence type="ECO:0000313" key="3">
    <source>
        <dbReference type="Proteomes" id="UP000649799"/>
    </source>
</evidence>
<name>A0ABX0HBL7_9BACT</name>
<dbReference type="Pfam" id="PF18911">
    <property type="entry name" value="PKD_4"/>
    <property type="match status" value="1"/>
</dbReference>
<protein>
    <submittedName>
        <fullName evidence="2">PKD domain-containing protein</fullName>
    </submittedName>
</protein>
<gene>
    <name evidence="2" type="ORF">G9Q97_20990</name>
</gene>
<reference evidence="2 3" key="1">
    <citation type="submission" date="2020-03" db="EMBL/GenBank/DDBJ databases">
        <title>Cyclobacterium plantarum sp. nov., a marine bacterium isolated from a coastal-marine wetland.</title>
        <authorList>
            <person name="Sanchez-Porro C."/>
            <person name="Ventosa A."/>
            <person name="Amoozegar M."/>
        </authorList>
    </citation>
    <scope>NUCLEOTIDE SEQUENCE [LARGE SCALE GENOMIC DNA]</scope>
    <source>
        <strain evidence="2 3">GBPx2</strain>
    </source>
</reference>
<dbReference type="SMART" id="SM00089">
    <property type="entry name" value="PKD"/>
    <property type="match status" value="2"/>
</dbReference>
<evidence type="ECO:0000313" key="2">
    <source>
        <dbReference type="EMBL" id="NHE59294.1"/>
    </source>
</evidence>
<keyword evidence="3" id="KW-1185">Reference proteome</keyword>
<dbReference type="InterPro" id="IPR035986">
    <property type="entry name" value="PKD_dom_sf"/>
</dbReference>
<dbReference type="SUPFAM" id="SSF49299">
    <property type="entry name" value="PKD domain"/>
    <property type="match status" value="1"/>
</dbReference>
<feature type="domain" description="PKD" evidence="1">
    <location>
        <begin position="996"/>
        <end position="1058"/>
    </location>
</feature>
<accession>A0ABX0HBL7</accession>
<dbReference type="CDD" id="cd00146">
    <property type="entry name" value="PKD"/>
    <property type="match status" value="2"/>
</dbReference>
<proteinExistence type="predicted"/>
<dbReference type="InterPro" id="IPR013783">
    <property type="entry name" value="Ig-like_fold"/>
</dbReference>
<evidence type="ECO:0000259" key="1">
    <source>
        <dbReference type="PROSITE" id="PS50093"/>
    </source>
</evidence>
<dbReference type="Pfam" id="PF13585">
    <property type="entry name" value="CHU_C"/>
    <property type="match status" value="1"/>
</dbReference>
<dbReference type="EMBL" id="JAANYN010000011">
    <property type="protein sequence ID" value="NHE59294.1"/>
    <property type="molecule type" value="Genomic_DNA"/>
</dbReference>
<sequence>MVAVQEFHQNYFRQICLGALLLLMFAAIPVQAQLVKPFLPRVPDNGPSTNIYNINGDFAIIGNTNLTLENYSLNFQNNYPMIYVDADEDPQTLNSSSASLVFPDENGADPSCTQVVYAGLYWTGRSAEDMQFEVTKSGTTKNYDKKSVSLKVPGQSAYTTIRAQNDQIWFPESYLDQDGLFVGYADVTDLVKAAGQGEYWLADIALQEGTGGSIGYFGGWGLVVIYENPLMEARDVVVFDGYAYVASYLEDDYFLNLDGFSAVEMGDVKVKMGMMAAEGERGGTGDYIEIEKGEGSGEFVRLAHESNDTFNFFNSSIFTEGNPRNPELINNTGIDLSVFELPNENNNIIANGQTKTRIKYTTVIDTYVIFNITFSINARQTRLEAINELVSASGLANDVHQVGANEDLMFRLEIRNKGQEPIEEAKVEIPIPLLAEFSAVSTTWLAGGTPANAYYDASKGAGGALVWEIGDIPVSSDPDELLGYLEYTLVSPDNCAGPAGFQCEAEFSLEGEVTGKNAETGIPFSSPLIQGFPSDEECPSNPNSAPLLFEVLTNGESCSTDDTVLEINLCNIPGDGIPVSEIAGNFPDGVRFYDSFPPDPAAMEYNLSNPFPKTNESREFVAILEGDGKCFRPFTISHQSMEALPAVTSAYEGSHISCHGASDGSVFAFVEGGISPYTYQWDDPGNSTTPSLENLPAGTYTVTITDSQSCTATASVTLQQPQPLAIQVDDQNSVLILDCEAADGGIVNFEVSGGSVPVKAELILIEEGGLEETIDRFDFQINRNFSFEALEASGYVIRATDTNECTQEISFEIQGSQPLSYTTSISPIQNCLEPESAVISIIPDGDSANYTYLWSNGATTASIQDLGPGTYSVVISDSFGCSREEEFSIAPLSPPVFSVSSATEVICGESGLSTTFFVELPADAAAASIVWSGGQVSADGRQMVSAQPGNYTVTLTDENGCASEQEVQVLPYALDAGFDIFGPDPGSGTDYFIADEIRFETQPLGNISTYFWDFGDGSMSNEANPSHVYGRKGIYQVSLQVTDANGCTAEETREIVIQEFQIRMPDAFTPAAADGSNAHYFPVFAKIDGLEFWVFNKWGEVIYYTNDKDTPGWDGAVQGREAPAGSYVYKLHYTAPDGSQEQLSGTFILIR</sequence>
<dbReference type="InterPro" id="IPR025667">
    <property type="entry name" value="SprB_repeat"/>
</dbReference>
<comment type="caution">
    <text evidence="2">The sequence shown here is derived from an EMBL/GenBank/DDBJ whole genome shotgun (WGS) entry which is preliminary data.</text>
</comment>
<dbReference type="InterPro" id="IPR022409">
    <property type="entry name" value="PKD/Chitinase_dom"/>
</dbReference>
<dbReference type="RefSeq" id="WP_166150524.1">
    <property type="nucleotide sequence ID" value="NZ_JAANYN010000011.1"/>
</dbReference>
<organism evidence="2 3">
    <name type="scientific">Cyclobacterium plantarum</name>
    <dbReference type="NCBI Taxonomy" id="2716263"/>
    <lineage>
        <taxon>Bacteria</taxon>
        <taxon>Pseudomonadati</taxon>
        <taxon>Bacteroidota</taxon>
        <taxon>Cytophagia</taxon>
        <taxon>Cytophagales</taxon>
        <taxon>Cyclobacteriaceae</taxon>
        <taxon>Cyclobacterium</taxon>
    </lineage>
</organism>
<dbReference type="Gene3D" id="2.60.40.740">
    <property type="match status" value="2"/>
</dbReference>
<dbReference type="Pfam" id="PF13573">
    <property type="entry name" value="SprB"/>
    <property type="match status" value="2"/>
</dbReference>
<dbReference type="Proteomes" id="UP000649799">
    <property type="component" value="Unassembled WGS sequence"/>
</dbReference>
<dbReference type="InterPro" id="IPR000601">
    <property type="entry name" value="PKD_dom"/>
</dbReference>
<dbReference type="Gene3D" id="2.60.40.10">
    <property type="entry name" value="Immunoglobulins"/>
    <property type="match status" value="1"/>
</dbReference>